<evidence type="ECO:0000256" key="5">
    <source>
        <dbReference type="ARBA" id="ARBA00023125"/>
    </source>
</evidence>
<evidence type="ECO:0000313" key="10">
    <source>
        <dbReference type="Proteomes" id="UP001549749"/>
    </source>
</evidence>
<keyword evidence="5" id="KW-0238">DNA-binding</keyword>
<dbReference type="Proteomes" id="UP001549749">
    <property type="component" value="Unassembled WGS sequence"/>
</dbReference>
<dbReference type="InterPro" id="IPR001631">
    <property type="entry name" value="TopoI"/>
</dbReference>
<dbReference type="InterPro" id="IPR049331">
    <property type="entry name" value="Top1B_N_bact"/>
</dbReference>
<feature type="domain" description="DNA topoisomerase IB N-terminal" evidence="8">
    <location>
        <begin position="38"/>
        <end position="85"/>
    </location>
</feature>
<evidence type="ECO:0000256" key="4">
    <source>
        <dbReference type="ARBA" id="ARBA00023029"/>
    </source>
</evidence>
<dbReference type="InterPro" id="IPR011010">
    <property type="entry name" value="DNA_brk_join_enz"/>
</dbReference>
<comment type="similarity">
    <text evidence="2">Belongs to the type IB topoisomerase family.</text>
</comment>
<dbReference type="Gene3D" id="1.10.132.120">
    <property type="match status" value="1"/>
</dbReference>
<keyword evidence="6" id="KW-0413">Isomerase</keyword>
<gene>
    <name evidence="9" type="ORF">ABR189_16270</name>
</gene>
<evidence type="ECO:0000256" key="1">
    <source>
        <dbReference type="ARBA" id="ARBA00000213"/>
    </source>
</evidence>
<dbReference type="EC" id="5.6.2.1" evidence="3"/>
<keyword evidence="4" id="KW-0799">Topoisomerase</keyword>
<evidence type="ECO:0000313" key="9">
    <source>
        <dbReference type="EMBL" id="MET6998942.1"/>
    </source>
</evidence>
<evidence type="ECO:0000256" key="3">
    <source>
        <dbReference type="ARBA" id="ARBA00012891"/>
    </source>
</evidence>
<dbReference type="EMBL" id="JBEXAC010000002">
    <property type="protein sequence ID" value="MET6998942.1"/>
    <property type="molecule type" value="Genomic_DNA"/>
</dbReference>
<dbReference type="PRINTS" id="PR00416">
    <property type="entry name" value="EUTPISMRASEI"/>
</dbReference>
<evidence type="ECO:0000256" key="6">
    <source>
        <dbReference type="ARBA" id="ARBA00023235"/>
    </source>
</evidence>
<dbReference type="PROSITE" id="PS52038">
    <property type="entry name" value="TOPO_IB_2"/>
    <property type="match status" value="1"/>
</dbReference>
<keyword evidence="10" id="KW-1185">Reference proteome</keyword>
<accession>A0ABV2T7E6</accession>
<protein>
    <recommendedName>
        <fullName evidence="3">DNA topoisomerase</fullName>
        <ecNumber evidence="3">5.6.2.1</ecNumber>
    </recommendedName>
</protein>
<evidence type="ECO:0000259" key="7">
    <source>
        <dbReference type="Pfam" id="PF01028"/>
    </source>
</evidence>
<dbReference type="InterPro" id="IPR013500">
    <property type="entry name" value="TopoI_cat_euk"/>
</dbReference>
<sequence>MDNQSITTDPAEIARAVKLRYIKASMPGYTRIKKGKAFQYADQHGKKIADKGTLERIRKLVLPPAWKKVWICPVENGHLQATGIDAMGRKQYRYHTLWNQIRNETKYSRLLHFGEKLPRIRKAIKAGLSRKTLDKEKVMAIALSVMEETLIRVGNAVYEKLYGSHGLTTLRNKHVKINGSKAFFQFKGKKGVPHKIWVDHPALTRLIQKVKDIPGQELFQYYDESGEHKPLDSGDINEYVKMCAQDDYTCKDFRTWAGTVNALNLLADLTPFESVTECRKNIVDIIDGVAGKLGNTRAVCKKYYIHPGLLLSYETGHLEPFLEQVKVQRNKSPKGGLNGDEQVLMSFLRSLDT</sequence>
<organism evidence="9 10">
    <name type="scientific">Chitinophaga defluvii</name>
    <dbReference type="NCBI Taxonomy" id="3163343"/>
    <lineage>
        <taxon>Bacteria</taxon>
        <taxon>Pseudomonadati</taxon>
        <taxon>Bacteroidota</taxon>
        <taxon>Chitinophagia</taxon>
        <taxon>Chitinophagales</taxon>
        <taxon>Chitinophagaceae</taxon>
        <taxon>Chitinophaga</taxon>
    </lineage>
</organism>
<reference evidence="9 10" key="1">
    <citation type="submission" date="2024-06" db="EMBL/GenBank/DDBJ databases">
        <title>Chitinophaga defluvii sp. nov., isolated from municipal sewage.</title>
        <authorList>
            <person name="Zhang L."/>
        </authorList>
    </citation>
    <scope>NUCLEOTIDE SEQUENCE [LARGE SCALE GENOMIC DNA]</scope>
    <source>
        <strain evidence="9 10">H8</strain>
    </source>
</reference>
<dbReference type="Gene3D" id="3.90.15.10">
    <property type="entry name" value="Topoisomerase I, Chain A, domain 3"/>
    <property type="match status" value="1"/>
</dbReference>
<dbReference type="InterPro" id="IPR014711">
    <property type="entry name" value="TopoI_cat_a-hlx-sub_euk"/>
</dbReference>
<dbReference type="Pfam" id="PF21338">
    <property type="entry name" value="Top1B_N_bact"/>
    <property type="match status" value="1"/>
</dbReference>
<dbReference type="Gene3D" id="3.30.66.10">
    <property type="entry name" value="DNA topoisomerase I domain"/>
    <property type="match status" value="1"/>
</dbReference>
<dbReference type="InterPro" id="IPR035447">
    <property type="entry name" value="DNA_topo_I_N_sf"/>
</dbReference>
<evidence type="ECO:0000259" key="8">
    <source>
        <dbReference type="Pfam" id="PF21338"/>
    </source>
</evidence>
<dbReference type="Pfam" id="PF01028">
    <property type="entry name" value="Topoisom_I"/>
    <property type="match status" value="1"/>
</dbReference>
<comment type="caution">
    <text evidence="9">The sequence shown here is derived from an EMBL/GenBank/DDBJ whole genome shotgun (WGS) entry which is preliminary data.</text>
</comment>
<proteinExistence type="inferred from homology"/>
<feature type="domain" description="DNA topoisomerase I catalytic core eukaryotic-type" evidence="7">
    <location>
        <begin position="100"/>
        <end position="302"/>
    </location>
</feature>
<dbReference type="SUPFAM" id="SSF56349">
    <property type="entry name" value="DNA breaking-rejoining enzymes"/>
    <property type="match status" value="1"/>
</dbReference>
<evidence type="ECO:0000256" key="2">
    <source>
        <dbReference type="ARBA" id="ARBA00006645"/>
    </source>
</evidence>
<name>A0ABV2T7E6_9BACT</name>
<dbReference type="SUPFAM" id="SSF55869">
    <property type="entry name" value="DNA topoisomerase I domain"/>
    <property type="match status" value="1"/>
</dbReference>
<comment type="catalytic activity">
    <reaction evidence="1">
        <text>ATP-independent breakage of single-stranded DNA, followed by passage and rejoining.</text>
        <dbReference type="EC" id="5.6.2.1"/>
    </reaction>
</comment>
<dbReference type="RefSeq" id="WP_354661509.1">
    <property type="nucleotide sequence ID" value="NZ_JBEXAC010000002.1"/>
</dbReference>